<organism evidence="13 14">
    <name type="scientific">Gemmatimonas phototrophica</name>
    <dbReference type="NCBI Taxonomy" id="1379270"/>
    <lineage>
        <taxon>Bacteria</taxon>
        <taxon>Pseudomonadati</taxon>
        <taxon>Gemmatimonadota</taxon>
        <taxon>Gemmatimonadia</taxon>
        <taxon>Gemmatimonadales</taxon>
        <taxon>Gemmatimonadaceae</taxon>
        <taxon>Gemmatimonas</taxon>
    </lineage>
</organism>
<keyword evidence="5 11" id="KW-0547">Nucleotide-binding</keyword>
<protein>
    <recommendedName>
        <fullName evidence="3 11">Aspartyl/glutamyl-tRNA(Asn/Gln) amidotransferase subunit B</fullName>
        <shortName evidence="11">Asp/Glu-ADT subunit B</shortName>
        <ecNumber evidence="11">6.3.5.-</ecNumber>
    </recommendedName>
</protein>
<keyword evidence="4 11" id="KW-0436">Ligase</keyword>
<dbReference type="Pfam" id="PF02637">
    <property type="entry name" value="GatB_Yqey"/>
    <property type="match status" value="1"/>
</dbReference>
<evidence type="ECO:0000256" key="2">
    <source>
        <dbReference type="ARBA" id="ARBA00011123"/>
    </source>
</evidence>
<dbReference type="InterPro" id="IPR042114">
    <property type="entry name" value="GatB_C_1"/>
</dbReference>
<feature type="domain" description="Asn/Gln amidotransferase" evidence="12">
    <location>
        <begin position="340"/>
        <end position="487"/>
    </location>
</feature>
<dbReference type="HAMAP" id="MF_00121">
    <property type="entry name" value="GatB"/>
    <property type="match status" value="1"/>
</dbReference>
<evidence type="ECO:0000256" key="4">
    <source>
        <dbReference type="ARBA" id="ARBA00022598"/>
    </source>
</evidence>
<name>A0A143BK94_9BACT</name>
<dbReference type="GO" id="GO:0016740">
    <property type="term" value="F:transferase activity"/>
    <property type="evidence" value="ECO:0007669"/>
    <property type="project" value="UniProtKB-KW"/>
</dbReference>
<comment type="subunit">
    <text evidence="2 11">Heterotrimer of A, B and C subunits.</text>
</comment>
<keyword evidence="13" id="KW-0808">Transferase</keyword>
<comment type="function">
    <text evidence="8 11">Allows the formation of correctly charged Asn-tRNA(Asn) or Gln-tRNA(Gln) through the transamidation of misacylated Asp-tRNA(Asn) or Glu-tRNA(Gln) in organisms which lack either or both of asparaginyl-tRNA or glutaminyl-tRNA synthetases. The reaction takes place in the presence of glutamine and ATP through an activated phospho-Asp-tRNA(Asn) or phospho-Glu-tRNA(Gln).</text>
</comment>
<evidence type="ECO:0000256" key="1">
    <source>
        <dbReference type="ARBA" id="ARBA00005306"/>
    </source>
</evidence>
<dbReference type="GO" id="GO:0050566">
    <property type="term" value="F:asparaginyl-tRNA synthase (glutamine-hydrolyzing) activity"/>
    <property type="evidence" value="ECO:0007669"/>
    <property type="project" value="RHEA"/>
</dbReference>
<dbReference type="NCBIfam" id="NF004012">
    <property type="entry name" value="PRK05477.1-2"/>
    <property type="match status" value="1"/>
</dbReference>
<dbReference type="PANTHER" id="PTHR11659">
    <property type="entry name" value="GLUTAMYL-TRNA GLN AMIDOTRANSFERASE SUBUNIT B MITOCHONDRIAL AND PROKARYOTIC PET112-RELATED"/>
    <property type="match status" value="1"/>
</dbReference>
<dbReference type="SUPFAM" id="SSF89095">
    <property type="entry name" value="GatB/YqeY motif"/>
    <property type="match status" value="1"/>
</dbReference>
<dbReference type="eggNOG" id="COG0064">
    <property type="taxonomic scope" value="Bacteria"/>
</dbReference>
<dbReference type="InterPro" id="IPR003789">
    <property type="entry name" value="Asn/Gln_tRNA_amidoTrase-B-like"/>
</dbReference>
<comment type="similarity">
    <text evidence="1 11">Belongs to the GatB/GatE family. GatB subfamily.</text>
</comment>
<dbReference type="EC" id="6.3.5.-" evidence="11"/>
<evidence type="ECO:0000256" key="6">
    <source>
        <dbReference type="ARBA" id="ARBA00022840"/>
    </source>
</evidence>
<dbReference type="Proteomes" id="UP000076404">
    <property type="component" value="Chromosome"/>
</dbReference>
<proteinExistence type="inferred from homology"/>
<dbReference type="PANTHER" id="PTHR11659:SF0">
    <property type="entry name" value="GLUTAMYL-TRNA(GLN) AMIDOTRANSFERASE SUBUNIT B, MITOCHONDRIAL"/>
    <property type="match status" value="1"/>
</dbReference>
<evidence type="ECO:0000313" key="13">
    <source>
        <dbReference type="EMBL" id="AMW04854.1"/>
    </source>
</evidence>
<evidence type="ECO:0000313" key="14">
    <source>
        <dbReference type="Proteomes" id="UP000076404"/>
    </source>
</evidence>
<dbReference type="RefSeq" id="WP_043581405.1">
    <property type="nucleotide sequence ID" value="NZ_CP011454.1"/>
</dbReference>
<dbReference type="NCBIfam" id="TIGR00133">
    <property type="entry name" value="gatB"/>
    <property type="match status" value="1"/>
</dbReference>
<dbReference type="Gene3D" id="1.10.10.410">
    <property type="match status" value="1"/>
</dbReference>
<dbReference type="AlphaFoldDB" id="A0A143BK94"/>
<dbReference type="SMART" id="SM00845">
    <property type="entry name" value="GatB_Yqey"/>
    <property type="match status" value="1"/>
</dbReference>
<dbReference type="PROSITE" id="PS01234">
    <property type="entry name" value="GATB"/>
    <property type="match status" value="1"/>
</dbReference>
<dbReference type="KEGG" id="gph:GEMMAAP_08410"/>
<reference evidence="13 14" key="2">
    <citation type="journal article" date="2016" name="Environ. Microbiol. Rep.">
        <title>Metagenomic evidence for the presence of phototrophic Gemmatimonadetes bacteria in diverse environments.</title>
        <authorList>
            <person name="Zeng Y."/>
            <person name="Baumbach J."/>
            <person name="Barbosa E.G."/>
            <person name="Azevedo V."/>
            <person name="Zhang C."/>
            <person name="Koblizek M."/>
        </authorList>
    </citation>
    <scope>NUCLEOTIDE SEQUENCE [LARGE SCALE GENOMIC DNA]</scope>
    <source>
        <strain evidence="13 14">AP64</strain>
    </source>
</reference>
<dbReference type="EMBL" id="CP011454">
    <property type="protein sequence ID" value="AMW04854.1"/>
    <property type="molecule type" value="Genomic_DNA"/>
</dbReference>
<dbReference type="FunFam" id="1.10.10.410:FF:000001">
    <property type="entry name" value="Aspartyl/glutamyl-tRNA(Asn/Gln) amidotransferase subunit B"/>
    <property type="match status" value="1"/>
</dbReference>
<dbReference type="InterPro" id="IPR004413">
    <property type="entry name" value="GatB"/>
</dbReference>
<dbReference type="InterPro" id="IPR023168">
    <property type="entry name" value="GatB_Yqey_C_2"/>
</dbReference>
<dbReference type="InterPro" id="IPR017958">
    <property type="entry name" value="Gln-tRNA_amidoTrfase_suB_CS"/>
</dbReference>
<gene>
    <name evidence="11" type="primary">gatB</name>
    <name evidence="13" type="ORF">GEMMAAP_08410</name>
</gene>
<evidence type="ECO:0000256" key="10">
    <source>
        <dbReference type="ARBA" id="ARBA00047913"/>
    </source>
</evidence>
<evidence type="ECO:0000256" key="5">
    <source>
        <dbReference type="ARBA" id="ARBA00022741"/>
    </source>
</evidence>
<evidence type="ECO:0000256" key="8">
    <source>
        <dbReference type="ARBA" id="ARBA00024799"/>
    </source>
</evidence>
<reference evidence="13 14" key="1">
    <citation type="journal article" date="2014" name="Proc. Natl. Acad. Sci. U.S.A.">
        <title>Functional type 2 photosynthetic reaction centers found in the rare bacterial phylum Gemmatimonadetes.</title>
        <authorList>
            <person name="Zeng Y."/>
            <person name="Feng F."/>
            <person name="Medova H."/>
            <person name="Dean J."/>
            <person name="Koblizek M."/>
        </authorList>
    </citation>
    <scope>NUCLEOTIDE SEQUENCE [LARGE SCALE GENOMIC DNA]</scope>
    <source>
        <strain evidence="13 14">AP64</strain>
    </source>
</reference>
<evidence type="ECO:0000256" key="11">
    <source>
        <dbReference type="HAMAP-Rule" id="MF_00121"/>
    </source>
</evidence>
<keyword evidence="6 11" id="KW-0067">ATP-binding</keyword>
<evidence type="ECO:0000256" key="3">
    <source>
        <dbReference type="ARBA" id="ARBA00016923"/>
    </source>
</evidence>
<accession>A0A143BK94</accession>
<evidence type="ECO:0000256" key="7">
    <source>
        <dbReference type="ARBA" id="ARBA00022917"/>
    </source>
</evidence>
<comment type="catalytic activity">
    <reaction evidence="10 11">
        <text>L-glutamyl-tRNA(Gln) + L-glutamine + ATP + H2O = L-glutaminyl-tRNA(Gln) + L-glutamate + ADP + phosphate + H(+)</text>
        <dbReference type="Rhea" id="RHEA:17521"/>
        <dbReference type="Rhea" id="RHEA-COMP:9681"/>
        <dbReference type="Rhea" id="RHEA-COMP:9684"/>
        <dbReference type="ChEBI" id="CHEBI:15377"/>
        <dbReference type="ChEBI" id="CHEBI:15378"/>
        <dbReference type="ChEBI" id="CHEBI:29985"/>
        <dbReference type="ChEBI" id="CHEBI:30616"/>
        <dbReference type="ChEBI" id="CHEBI:43474"/>
        <dbReference type="ChEBI" id="CHEBI:58359"/>
        <dbReference type="ChEBI" id="CHEBI:78520"/>
        <dbReference type="ChEBI" id="CHEBI:78521"/>
        <dbReference type="ChEBI" id="CHEBI:456216"/>
    </reaction>
</comment>
<keyword evidence="7 11" id="KW-0648">Protein biosynthesis</keyword>
<dbReference type="STRING" id="1379270.GEMMAAP_08410"/>
<evidence type="ECO:0000256" key="9">
    <source>
        <dbReference type="ARBA" id="ARBA00047380"/>
    </source>
</evidence>
<sequence length="488" mass="52859">MTNATATTTATSDWELVIGLEVHCQLKTRSKIFCGCHTSFGDAPNANTCPVCLGLPGALPVLNAHAVELATRASLALGCTVHETSVFARKNYFYPDLPKGYQISQFDRPLATEGAIVVGHDAAGIPRVIRVHRVHMEEDAGKSVHDRFADVSAIDLNRAGTPLVEIVSEPDIRSAEDAVSYARRLKQILEYAEVSDANMEEGSLRVDVNISVRRHGEQTLGTKTEIKNLNSFSAIERAVDIEFVRQCTVLAAGGIIEQQTMLYDDKRQQVRPARSKEGSHDYRYFPEPDLPPLRLSAEYIAAQGAALPELPPARRERFVAQYGLGLTEVEQLVVTRELADRFEAMAAAAGDARRAANWMLGPVLAAVNASGQPLSAHPVSPERLGALIRMEASGELSNTAARQLFTMLEQQDGDPLELARGAGLLQVRDDGALVGWIDEVLAENPAEAARFLSGEKKLQGVLVGLVMKKSKGAADPKKVNQLLGARAD</sequence>
<dbReference type="InterPro" id="IPR006075">
    <property type="entry name" value="Asn/Gln-tRNA_Trfase_suB/E_cat"/>
</dbReference>
<dbReference type="OrthoDB" id="9804078at2"/>
<dbReference type="GO" id="GO:0050567">
    <property type="term" value="F:glutaminyl-tRNA synthase (glutamine-hydrolyzing) activity"/>
    <property type="evidence" value="ECO:0007669"/>
    <property type="project" value="UniProtKB-UniRule"/>
</dbReference>
<dbReference type="InterPro" id="IPR014746">
    <property type="entry name" value="Gln_synth/guanido_kin_cat_dom"/>
</dbReference>
<dbReference type="NCBIfam" id="NF004014">
    <property type="entry name" value="PRK05477.1-4"/>
    <property type="match status" value="1"/>
</dbReference>
<dbReference type="InterPro" id="IPR017959">
    <property type="entry name" value="Asn/Gln-tRNA_amidoTrfase_suB/E"/>
</dbReference>
<dbReference type="GO" id="GO:0070681">
    <property type="term" value="P:glutaminyl-tRNAGln biosynthesis via transamidation"/>
    <property type="evidence" value="ECO:0007669"/>
    <property type="project" value="TreeGrafter"/>
</dbReference>
<keyword evidence="14" id="KW-1185">Reference proteome</keyword>
<comment type="catalytic activity">
    <reaction evidence="9 11">
        <text>L-aspartyl-tRNA(Asn) + L-glutamine + ATP + H2O = L-asparaginyl-tRNA(Asn) + L-glutamate + ADP + phosphate + 2 H(+)</text>
        <dbReference type="Rhea" id="RHEA:14513"/>
        <dbReference type="Rhea" id="RHEA-COMP:9674"/>
        <dbReference type="Rhea" id="RHEA-COMP:9677"/>
        <dbReference type="ChEBI" id="CHEBI:15377"/>
        <dbReference type="ChEBI" id="CHEBI:15378"/>
        <dbReference type="ChEBI" id="CHEBI:29985"/>
        <dbReference type="ChEBI" id="CHEBI:30616"/>
        <dbReference type="ChEBI" id="CHEBI:43474"/>
        <dbReference type="ChEBI" id="CHEBI:58359"/>
        <dbReference type="ChEBI" id="CHEBI:78515"/>
        <dbReference type="ChEBI" id="CHEBI:78516"/>
        <dbReference type="ChEBI" id="CHEBI:456216"/>
    </reaction>
</comment>
<dbReference type="SUPFAM" id="SSF55931">
    <property type="entry name" value="Glutamine synthetase/guanido kinase"/>
    <property type="match status" value="1"/>
</dbReference>
<dbReference type="GO" id="GO:0006412">
    <property type="term" value="P:translation"/>
    <property type="evidence" value="ECO:0007669"/>
    <property type="project" value="UniProtKB-UniRule"/>
</dbReference>
<dbReference type="GO" id="GO:0005524">
    <property type="term" value="F:ATP binding"/>
    <property type="evidence" value="ECO:0007669"/>
    <property type="project" value="UniProtKB-KW"/>
</dbReference>
<dbReference type="Pfam" id="PF02934">
    <property type="entry name" value="GatB_N"/>
    <property type="match status" value="1"/>
</dbReference>
<evidence type="ECO:0000259" key="12">
    <source>
        <dbReference type="SMART" id="SM00845"/>
    </source>
</evidence>
<dbReference type="InterPro" id="IPR018027">
    <property type="entry name" value="Asn/Gln_amidotransferase"/>
</dbReference>
<dbReference type="Gene3D" id="1.10.150.380">
    <property type="entry name" value="GatB domain, N-terminal subdomain"/>
    <property type="match status" value="1"/>
</dbReference>